<evidence type="ECO:0000256" key="3">
    <source>
        <dbReference type="ARBA" id="ARBA00022989"/>
    </source>
</evidence>
<proteinExistence type="predicted"/>
<feature type="transmembrane region" description="Helical" evidence="5">
    <location>
        <begin position="279"/>
        <end position="305"/>
    </location>
</feature>
<keyword evidence="3 5" id="KW-1133">Transmembrane helix</keyword>
<evidence type="ECO:0000256" key="2">
    <source>
        <dbReference type="ARBA" id="ARBA00022692"/>
    </source>
</evidence>
<keyword evidence="4 5" id="KW-0472">Membrane</keyword>
<keyword evidence="2 5" id="KW-0812">Transmembrane</keyword>
<keyword evidence="8" id="KW-1185">Reference proteome</keyword>
<dbReference type="SUPFAM" id="SSF103473">
    <property type="entry name" value="MFS general substrate transporter"/>
    <property type="match status" value="1"/>
</dbReference>
<feature type="chain" id="PRO_5025648002" evidence="6">
    <location>
        <begin position="21"/>
        <end position="453"/>
    </location>
</feature>
<evidence type="ECO:0000313" key="8">
    <source>
        <dbReference type="Proteomes" id="UP000799778"/>
    </source>
</evidence>
<evidence type="ECO:0000256" key="1">
    <source>
        <dbReference type="ARBA" id="ARBA00004141"/>
    </source>
</evidence>
<dbReference type="PANTHER" id="PTHR23507">
    <property type="entry name" value="ZGC:174356"/>
    <property type="match status" value="1"/>
</dbReference>
<evidence type="ECO:0000313" key="7">
    <source>
        <dbReference type="EMBL" id="KAF2012817.1"/>
    </source>
</evidence>
<keyword evidence="6" id="KW-0732">Signal</keyword>
<feature type="transmembrane region" description="Helical" evidence="5">
    <location>
        <begin position="234"/>
        <end position="259"/>
    </location>
</feature>
<dbReference type="RefSeq" id="XP_033381156.1">
    <property type="nucleotide sequence ID" value="XM_033528740.1"/>
</dbReference>
<dbReference type="Gene3D" id="1.20.1250.20">
    <property type="entry name" value="MFS general substrate transporter like domains"/>
    <property type="match status" value="2"/>
</dbReference>
<dbReference type="GeneID" id="54286137"/>
<accession>A0A6A5XJ06</accession>
<name>A0A6A5XJ06_9PLEO</name>
<dbReference type="InterPro" id="IPR036259">
    <property type="entry name" value="MFS_trans_sf"/>
</dbReference>
<dbReference type="OrthoDB" id="194139at2759"/>
<evidence type="ECO:0000256" key="6">
    <source>
        <dbReference type="SAM" id="SignalP"/>
    </source>
</evidence>
<reference evidence="7" key="1">
    <citation type="journal article" date="2020" name="Stud. Mycol.">
        <title>101 Dothideomycetes genomes: a test case for predicting lifestyles and emergence of pathogens.</title>
        <authorList>
            <person name="Haridas S."/>
            <person name="Albert R."/>
            <person name="Binder M."/>
            <person name="Bloem J."/>
            <person name="Labutti K."/>
            <person name="Salamov A."/>
            <person name="Andreopoulos B."/>
            <person name="Baker S."/>
            <person name="Barry K."/>
            <person name="Bills G."/>
            <person name="Bluhm B."/>
            <person name="Cannon C."/>
            <person name="Castanera R."/>
            <person name="Culley D."/>
            <person name="Daum C."/>
            <person name="Ezra D."/>
            <person name="Gonzalez J."/>
            <person name="Henrissat B."/>
            <person name="Kuo A."/>
            <person name="Liang C."/>
            <person name="Lipzen A."/>
            <person name="Lutzoni F."/>
            <person name="Magnuson J."/>
            <person name="Mondo S."/>
            <person name="Nolan M."/>
            <person name="Ohm R."/>
            <person name="Pangilinan J."/>
            <person name="Park H.-J."/>
            <person name="Ramirez L."/>
            <person name="Alfaro M."/>
            <person name="Sun H."/>
            <person name="Tritt A."/>
            <person name="Yoshinaga Y."/>
            <person name="Zwiers L.-H."/>
            <person name="Turgeon B."/>
            <person name="Goodwin S."/>
            <person name="Spatafora J."/>
            <person name="Crous P."/>
            <person name="Grigoriev I."/>
        </authorList>
    </citation>
    <scope>NUCLEOTIDE SEQUENCE</scope>
    <source>
        <strain evidence="7">CBS 175.79</strain>
    </source>
</reference>
<dbReference type="Proteomes" id="UP000799778">
    <property type="component" value="Unassembled WGS sequence"/>
</dbReference>
<dbReference type="GO" id="GO:0016020">
    <property type="term" value="C:membrane"/>
    <property type="evidence" value="ECO:0007669"/>
    <property type="project" value="UniProtKB-SubCell"/>
</dbReference>
<protein>
    <submittedName>
        <fullName evidence="7">MFS general substrate transporter</fullName>
    </submittedName>
</protein>
<dbReference type="GO" id="GO:0022857">
    <property type="term" value="F:transmembrane transporter activity"/>
    <property type="evidence" value="ECO:0007669"/>
    <property type="project" value="InterPro"/>
</dbReference>
<dbReference type="EMBL" id="ML978072">
    <property type="protein sequence ID" value="KAF2012817.1"/>
    <property type="molecule type" value="Genomic_DNA"/>
</dbReference>
<feature type="transmembrane region" description="Helical" evidence="5">
    <location>
        <begin position="182"/>
        <end position="205"/>
    </location>
</feature>
<evidence type="ECO:0000256" key="5">
    <source>
        <dbReference type="SAM" id="Phobius"/>
    </source>
</evidence>
<dbReference type="Pfam" id="PF07690">
    <property type="entry name" value="MFS_1"/>
    <property type="match status" value="1"/>
</dbReference>
<comment type="subcellular location">
    <subcellularLocation>
        <location evidence="1">Membrane</location>
        <topology evidence="1">Multi-pass membrane protein</topology>
    </subcellularLocation>
</comment>
<feature type="transmembrane region" description="Helical" evidence="5">
    <location>
        <begin position="121"/>
        <end position="145"/>
    </location>
</feature>
<feature type="signal peptide" evidence="6">
    <location>
        <begin position="1"/>
        <end position="20"/>
    </location>
</feature>
<dbReference type="InterPro" id="IPR011701">
    <property type="entry name" value="MFS"/>
</dbReference>
<sequence>MGKVIPIVYLTTFLFLFGESLQPAPRAELYERILCRNHYRSTTDVIHDCKISAVQQQLALLGGLERLSNFIPSLFAIPFAALADRYGHSFILSLAFFGIFLEELWPMIVCYFPDIFPIRLIWLHFIFNIFGGGQTMIWTLLHVIVADHVDATTRSTIFFRIRAAGTGSAVIGYAASGALMKISIWLPLIIALTSFLLGMVAMMFVPSQRVGKSDDADNESWQDRIRSAIQYPKFVFSVLSGNAKVMIIMALVTIAQLGFDSLPLMLSIYVSKKFEWSFANASFLHSLQMLVELTTCLTILPLIAMGLSRYGVSPFSKDLYIAQGSVAALVIGLWCLGLAPVIGLAVFGIVMAGLGTAQESVLRSMVTDMVDPEGVSIAYSAMTMLRTIGASVSGPIYAGLYAAGLDHGWSWLGLPYLFAGGLFALIFVVLLFFKDSSAYQPIPNEEVVDEDDA</sequence>
<evidence type="ECO:0000256" key="4">
    <source>
        <dbReference type="ARBA" id="ARBA00023136"/>
    </source>
</evidence>
<gene>
    <name evidence="7" type="ORF">BU24DRAFT_425435</name>
</gene>
<dbReference type="CDD" id="cd06174">
    <property type="entry name" value="MFS"/>
    <property type="match status" value="1"/>
</dbReference>
<organism evidence="7 8">
    <name type="scientific">Aaosphaeria arxii CBS 175.79</name>
    <dbReference type="NCBI Taxonomy" id="1450172"/>
    <lineage>
        <taxon>Eukaryota</taxon>
        <taxon>Fungi</taxon>
        <taxon>Dikarya</taxon>
        <taxon>Ascomycota</taxon>
        <taxon>Pezizomycotina</taxon>
        <taxon>Dothideomycetes</taxon>
        <taxon>Pleosporomycetidae</taxon>
        <taxon>Pleosporales</taxon>
        <taxon>Pleosporales incertae sedis</taxon>
        <taxon>Aaosphaeria</taxon>
    </lineage>
</organism>
<dbReference type="PANTHER" id="PTHR23507:SF1">
    <property type="entry name" value="FI18259P1-RELATED"/>
    <property type="match status" value="1"/>
</dbReference>
<feature type="transmembrane region" description="Helical" evidence="5">
    <location>
        <begin position="90"/>
        <end position="109"/>
    </location>
</feature>
<feature type="transmembrane region" description="Helical" evidence="5">
    <location>
        <begin position="414"/>
        <end position="433"/>
    </location>
</feature>
<dbReference type="AlphaFoldDB" id="A0A6A5XJ06"/>
<feature type="transmembrane region" description="Helical" evidence="5">
    <location>
        <begin position="157"/>
        <end position="176"/>
    </location>
</feature>
<feature type="transmembrane region" description="Helical" evidence="5">
    <location>
        <begin position="326"/>
        <end position="357"/>
    </location>
</feature>